<evidence type="ECO:0000313" key="3">
    <source>
        <dbReference type="RefSeq" id="XP_021827559.1"/>
    </source>
</evidence>
<sequence>MDNAPFFVTKLGVKTLPCVIIFRLVGFQDMGGKDEFSTRALEVVIIKKGIIGEKKGEDDEDDGYHEGSRRTVRSSVNLDDSDSDWKKKEEE</sequence>
<dbReference type="AlphaFoldDB" id="A0A6P5TKE4"/>
<evidence type="ECO:0000313" key="2">
    <source>
        <dbReference type="Proteomes" id="UP000515124"/>
    </source>
</evidence>
<accession>A0A6P5TKE4</accession>
<evidence type="ECO:0000256" key="1">
    <source>
        <dbReference type="SAM" id="MobiDB-lite"/>
    </source>
</evidence>
<protein>
    <submittedName>
        <fullName evidence="3">Thioredoxin domain-containing protein PLP3B-like isoform X2</fullName>
    </submittedName>
</protein>
<proteinExistence type="predicted"/>
<dbReference type="GeneID" id="110768180"/>
<name>A0A6P5TKE4_PRUAV</name>
<gene>
    <name evidence="3" type="primary">LOC110768180</name>
</gene>
<dbReference type="RefSeq" id="XP_021827559.1">
    <property type="nucleotide sequence ID" value="XM_021971867.1"/>
</dbReference>
<keyword evidence="2" id="KW-1185">Reference proteome</keyword>
<dbReference type="InterPro" id="IPR036249">
    <property type="entry name" value="Thioredoxin-like_sf"/>
</dbReference>
<dbReference type="Proteomes" id="UP000515124">
    <property type="component" value="Unplaced"/>
</dbReference>
<dbReference type="SUPFAM" id="SSF52833">
    <property type="entry name" value="Thioredoxin-like"/>
    <property type="match status" value="1"/>
</dbReference>
<reference evidence="3" key="1">
    <citation type="submission" date="2025-08" db="UniProtKB">
        <authorList>
            <consortium name="RefSeq"/>
        </authorList>
    </citation>
    <scope>IDENTIFICATION</scope>
</reference>
<feature type="region of interest" description="Disordered" evidence="1">
    <location>
        <begin position="54"/>
        <end position="91"/>
    </location>
</feature>
<dbReference type="PANTHER" id="PTHR21148">
    <property type="entry name" value="THIOREDOXIN DOMAIN-CONTAINING PROTEIN 9"/>
    <property type="match status" value="1"/>
</dbReference>
<organism evidence="2 3">
    <name type="scientific">Prunus avium</name>
    <name type="common">Cherry</name>
    <name type="synonym">Cerasus avium</name>
    <dbReference type="NCBI Taxonomy" id="42229"/>
    <lineage>
        <taxon>Eukaryota</taxon>
        <taxon>Viridiplantae</taxon>
        <taxon>Streptophyta</taxon>
        <taxon>Embryophyta</taxon>
        <taxon>Tracheophyta</taxon>
        <taxon>Spermatophyta</taxon>
        <taxon>Magnoliopsida</taxon>
        <taxon>eudicotyledons</taxon>
        <taxon>Gunneridae</taxon>
        <taxon>Pentapetalae</taxon>
        <taxon>rosids</taxon>
        <taxon>fabids</taxon>
        <taxon>Rosales</taxon>
        <taxon>Rosaceae</taxon>
        <taxon>Amygdaloideae</taxon>
        <taxon>Amygdaleae</taxon>
        <taxon>Prunus</taxon>
    </lineage>
</organism>